<dbReference type="InterPro" id="IPR017441">
    <property type="entry name" value="Protein_kinase_ATP_BS"/>
</dbReference>
<feature type="non-terminal residue" evidence="15">
    <location>
        <position position="525"/>
    </location>
</feature>
<evidence type="ECO:0000256" key="6">
    <source>
        <dbReference type="ARBA" id="ARBA00022741"/>
    </source>
</evidence>
<dbReference type="Pfam" id="PF19160">
    <property type="entry name" value="SPARK"/>
    <property type="match status" value="1"/>
</dbReference>
<organism evidence="15 16">
    <name type="scientific">Taxus chinensis</name>
    <name type="common">Chinese yew</name>
    <name type="synonym">Taxus wallichiana var. chinensis</name>
    <dbReference type="NCBI Taxonomy" id="29808"/>
    <lineage>
        <taxon>Eukaryota</taxon>
        <taxon>Viridiplantae</taxon>
        <taxon>Streptophyta</taxon>
        <taxon>Embryophyta</taxon>
        <taxon>Tracheophyta</taxon>
        <taxon>Spermatophyta</taxon>
        <taxon>Pinopsida</taxon>
        <taxon>Pinidae</taxon>
        <taxon>Conifers II</taxon>
        <taxon>Cupressales</taxon>
        <taxon>Taxaceae</taxon>
        <taxon>Taxus</taxon>
    </lineage>
</organism>
<dbReference type="Proteomes" id="UP000824469">
    <property type="component" value="Unassembled WGS sequence"/>
</dbReference>
<dbReference type="AlphaFoldDB" id="A0AA38G0J7"/>
<feature type="domain" description="Protein kinase" evidence="14">
    <location>
        <begin position="265"/>
        <end position="518"/>
    </location>
</feature>
<dbReference type="PROSITE" id="PS50011">
    <property type="entry name" value="PROTEIN_KINASE_DOM"/>
    <property type="match status" value="1"/>
</dbReference>
<dbReference type="InterPro" id="IPR047117">
    <property type="entry name" value="PERK1-13-like"/>
</dbReference>
<evidence type="ECO:0000259" key="14">
    <source>
        <dbReference type="PROSITE" id="PS50011"/>
    </source>
</evidence>
<evidence type="ECO:0000256" key="2">
    <source>
        <dbReference type="ARBA" id="ARBA00012513"/>
    </source>
</evidence>
<comment type="catalytic activity">
    <reaction evidence="10">
        <text>L-threonyl-[protein] + ATP = O-phospho-L-threonyl-[protein] + ADP + H(+)</text>
        <dbReference type="Rhea" id="RHEA:46608"/>
        <dbReference type="Rhea" id="RHEA-COMP:11060"/>
        <dbReference type="Rhea" id="RHEA-COMP:11605"/>
        <dbReference type="ChEBI" id="CHEBI:15378"/>
        <dbReference type="ChEBI" id="CHEBI:30013"/>
        <dbReference type="ChEBI" id="CHEBI:30616"/>
        <dbReference type="ChEBI" id="CHEBI:61977"/>
        <dbReference type="ChEBI" id="CHEBI:456216"/>
        <dbReference type="EC" id="2.7.11.1"/>
    </reaction>
</comment>
<keyword evidence="3" id="KW-0723">Serine/threonine-protein kinase</keyword>
<evidence type="ECO:0000256" key="13">
    <source>
        <dbReference type="SAM" id="Phobius"/>
    </source>
</evidence>
<dbReference type="SUPFAM" id="SSF56112">
    <property type="entry name" value="Protein kinase-like (PK-like)"/>
    <property type="match status" value="1"/>
</dbReference>
<keyword evidence="7 12" id="KW-0067">ATP-binding</keyword>
<evidence type="ECO:0000256" key="5">
    <source>
        <dbReference type="ARBA" id="ARBA00022692"/>
    </source>
</evidence>
<keyword evidence="3" id="KW-0418">Kinase</keyword>
<dbReference type="EMBL" id="JAHRHJ020000005">
    <property type="protein sequence ID" value="KAH9313691.1"/>
    <property type="molecule type" value="Genomic_DNA"/>
</dbReference>
<dbReference type="PANTHER" id="PTHR47982">
    <property type="entry name" value="PROLINE-RICH RECEPTOR-LIKE PROTEIN KINASE PERK4"/>
    <property type="match status" value="1"/>
</dbReference>
<dbReference type="Gene3D" id="1.10.510.10">
    <property type="entry name" value="Transferase(Phosphotransferase) domain 1"/>
    <property type="match status" value="1"/>
</dbReference>
<dbReference type="InterPro" id="IPR001245">
    <property type="entry name" value="Ser-Thr/Tyr_kinase_cat_dom"/>
</dbReference>
<keyword evidence="9 13" id="KW-0472">Membrane</keyword>
<evidence type="ECO:0000256" key="1">
    <source>
        <dbReference type="ARBA" id="ARBA00004162"/>
    </source>
</evidence>
<evidence type="ECO:0000256" key="8">
    <source>
        <dbReference type="ARBA" id="ARBA00022989"/>
    </source>
</evidence>
<proteinExistence type="predicted"/>
<evidence type="ECO:0000256" key="11">
    <source>
        <dbReference type="ARBA" id="ARBA00048679"/>
    </source>
</evidence>
<keyword evidence="4" id="KW-0808">Transferase</keyword>
<dbReference type="OMA" id="YEYCSAG"/>
<dbReference type="PROSITE" id="PS00107">
    <property type="entry name" value="PROTEIN_KINASE_ATP"/>
    <property type="match status" value="1"/>
</dbReference>
<keyword evidence="8 13" id="KW-1133">Transmembrane helix</keyword>
<accession>A0AA38G0J7</accession>
<evidence type="ECO:0000256" key="9">
    <source>
        <dbReference type="ARBA" id="ARBA00023136"/>
    </source>
</evidence>
<evidence type="ECO:0000313" key="15">
    <source>
        <dbReference type="EMBL" id="KAH9313691.1"/>
    </source>
</evidence>
<comment type="subcellular location">
    <subcellularLocation>
        <location evidence="1">Cell membrane</location>
        <topology evidence="1">Single-pass membrane protein</topology>
    </subcellularLocation>
</comment>
<feature type="binding site" evidence="12">
    <location>
        <position position="293"/>
    </location>
    <ligand>
        <name>ATP</name>
        <dbReference type="ChEBI" id="CHEBI:30616"/>
    </ligand>
</feature>
<dbReference type="Pfam" id="PF07714">
    <property type="entry name" value="PK_Tyr_Ser-Thr"/>
    <property type="match status" value="1"/>
</dbReference>
<dbReference type="EC" id="2.7.11.1" evidence="2"/>
<evidence type="ECO:0000256" key="12">
    <source>
        <dbReference type="PROSITE-ProRule" id="PRU10141"/>
    </source>
</evidence>
<reference evidence="15 16" key="1">
    <citation type="journal article" date="2021" name="Nat. Plants">
        <title>The Taxus genome provides insights into paclitaxel biosynthesis.</title>
        <authorList>
            <person name="Xiong X."/>
            <person name="Gou J."/>
            <person name="Liao Q."/>
            <person name="Li Y."/>
            <person name="Zhou Q."/>
            <person name="Bi G."/>
            <person name="Li C."/>
            <person name="Du R."/>
            <person name="Wang X."/>
            <person name="Sun T."/>
            <person name="Guo L."/>
            <person name="Liang H."/>
            <person name="Lu P."/>
            <person name="Wu Y."/>
            <person name="Zhang Z."/>
            <person name="Ro D.K."/>
            <person name="Shang Y."/>
            <person name="Huang S."/>
            <person name="Yan J."/>
        </authorList>
    </citation>
    <scope>NUCLEOTIDE SEQUENCE [LARGE SCALE GENOMIC DNA]</scope>
    <source>
        <strain evidence="15">Ta-2019</strain>
    </source>
</reference>
<gene>
    <name evidence="15" type="ORF">KI387_022318</name>
</gene>
<dbReference type="InterPro" id="IPR000719">
    <property type="entry name" value="Prot_kinase_dom"/>
</dbReference>
<dbReference type="InterPro" id="IPR043891">
    <property type="entry name" value="SPARK"/>
</dbReference>
<sequence>PECSLDFNAYPYSASSSCLVADNFTYVDWRGVSGYPCCVDAYVAFGKALALKVNQSGGPIFLEKEEIVACSQPFTQAHPELQRCYFNELDRTQTGFCYNTTIDDIRNTLGKQLNSLQTICNGTLVVERSNMGKSEACRDCYAMFINATQILNSLLGGGRNALTDIPDCEMALLIAMDASRIRDSQWVDSLSTCLVYAQMNNHTFEAVGAVIGLIAIFLLVIVLVSHLKKIPKTKEGKGNIKLNGEHGSRLVKFSSEEILNAMNYTSPWAFLGEGSTGKVYKGKLPSGQYIAIKHICKDFPKPEAFLMEITTLSKIRHNNLVSLLGFCDENDEQYFVYEYCANGNLSQMLLGLKDKVLTWEQRVKIAYDSPTNILLTESMEAKLADFGLLRMFKIQETKVYTDVKGTMGYLDPEYASQGRLTCSSDIYSFGIVLLQLLSGRRAIDFDQSHRESLLRKAHRVSQANPIDPSKFADPRLNGEYSREAFEILLKLAVLCTAPSCQGRPRVSEAYEEIYKAWTISTGIHL</sequence>
<evidence type="ECO:0000313" key="16">
    <source>
        <dbReference type="Proteomes" id="UP000824469"/>
    </source>
</evidence>
<dbReference type="GO" id="GO:0004674">
    <property type="term" value="F:protein serine/threonine kinase activity"/>
    <property type="evidence" value="ECO:0007669"/>
    <property type="project" value="UniProtKB-EC"/>
</dbReference>
<protein>
    <recommendedName>
        <fullName evidence="2">non-specific serine/threonine protein kinase</fullName>
        <ecNumber evidence="2">2.7.11.1</ecNumber>
    </recommendedName>
</protein>
<evidence type="ECO:0000256" key="7">
    <source>
        <dbReference type="ARBA" id="ARBA00022840"/>
    </source>
</evidence>
<comment type="caution">
    <text evidence="15">The sequence shown here is derived from an EMBL/GenBank/DDBJ whole genome shotgun (WGS) entry which is preliminary data.</text>
</comment>
<dbReference type="Pfam" id="PF00069">
    <property type="entry name" value="Pkinase"/>
    <property type="match status" value="1"/>
</dbReference>
<comment type="catalytic activity">
    <reaction evidence="11">
        <text>L-seryl-[protein] + ATP = O-phospho-L-seryl-[protein] + ADP + H(+)</text>
        <dbReference type="Rhea" id="RHEA:17989"/>
        <dbReference type="Rhea" id="RHEA-COMP:9863"/>
        <dbReference type="Rhea" id="RHEA-COMP:11604"/>
        <dbReference type="ChEBI" id="CHEBI:15378"/>
        <dbReference type="ChEBI" id="CHEBI:29999"/>
        <dbReference type="ChEBI" id="CHEBI:30616"/>
        <dbReference type="ChEBI" id="CHEBI:83421"/>
        <dbReference type="ChEBI" id="CHEBI:456216"/>
        <dbReference type="EC" id="2.7.11.1"/>
    </reaction>
</comment>
<feature type="transmembrane region" description="Helical" evidence="13">
    <location>
        <begin position="206"/>
        <end position="227"/>
    </location>
</feature>
<name>A0AA38G0J7_TAXCH</name>
<dbReference type="Gene3D" id="3.30.200.20">
    <property type="entry name" value="Phosphorylase Kinase, domain 1"/>
    <property type="match status" value="1"/>
</dbReference>
<dbReference type="InterPro" id="IPR011009">
    <property type="entry name" value="Kinase-like_dom_sf"/>
</dbReference>
<keyword evidence="16" id="KW-1185">Reference proteome</keyword>
<keyword evidence="5 13" id="KW-0812">Transmembrane</keyword>
<evidence type="ECO:0000256" key="3">
    <source>
        <dbReference type="ARBA" id="ARBA00022527"/>
    </source>
</evidence>
<dbReference type="GO" id="GO:0005886">
    <property type="term" value="C:plasma membrane"/>
    <property type="evidence" value="ECO:0007669"/>
    <property type="project" value="UniProtKB-SubCell"/>
</dbReference>
<dbReference type="GO" id="GO:0005524">
    <property type="term" value="F:ATP binding"/>
    <property type="evidence" value="ECO:0007669"/>
    <property type="project" value="UniProtKB-UniRule"/>
</dbReference>
<evidence type="ECO:0000256" key="10">
    <source>
        <dbReference type="ARBA" id="ARBA00047899"/>
    </source>
</evidence>
<evidence type="ECO:0000256" key="4">
    <source>
        <dbReference type="ARBA" id="ARBA00022679"/>
    </source>
</evidence>
<dbReference type="PANTHER" id="PTHR47982:SF57">
    <property type="entry name" value="PROTEIN KINASE DOMAIN-CONTAINING PROTEIN"/>
    <property type="match status" value="1"/>
</dbReference>
<keyword evidence="6 12" id="KW-0547">Nucleotide-binding</keyword>